<dbReference type="AlphaFoldDB" id="A0A1Y6BRM5"/>
<reference evidence="3" key="1">
    <citation type="submission" date="2017-04" db="EMBL/GenBank/DDBJ databases">
        <authorList>
            <person name="Varghese N."/>
            <person name="Submissions S."/>
        </authorList>
    </citation>
    <scope>NUCLEOTIDE SEQUENCE [LARGE SCALE GENOMIC DNA]</scope>
    <source>
        <strain evidence="3">RKEM611</strain>
    </source>
</reference>
<dbReference type="NCBIfam" id="TIGR02147">
    <property type="entry name" value="Fsuc_second"/>
    <property type="match status" value="1"/>
</dbReference>
<dbReference type="RefSeq" id="WP_159455276.1">
    <property type="nucleotide sequence ID" value="NZ_FWZT01000006.1"/>
</dbReference>
<gene>
    <name evidence="2" type="ORF">SAMN06296036_106109</name>
</gene>
<dbReference type="InterPro" id="IPR025537">
    <property type="entry name" value="DUF4423"/>
</dbReference>
<sequence>MGYLTSKKLIREFVQDSPVTGYLDCIQYLEKTYHFVKDRKPGYSYIQFAVDLGFSATNVMHQIIRGYRKLTLKTAKKIALGLHLKGAQKKYFETLVEYRNETSGIKRDEIFGRLVEIKKDVLAKPHDKKWLDFFSIWYHPIVLEVLQLDQTKNDPKWVAAKVHPQITETQAQESMDLLQELDLIEWNDERQAFESKAASISSGHEVTGIGFIRYHQRMIELAKDSITRVSADNRDISSITFSCDQESLKDVKKMIHEFNENLQKHLEAVTKKDKVVQLNVQLFPVSTMFDKT</sequence>
<keyword evidence="3" id="KW-1185">Reference proteome</keyword>
<name>A0A1Y6BRM5_9BACT</name>
<evidence type="ECO:0000313" key="2">
    <source>
        <dbReference type="EMBL" id="SMF17375.1"/>
    </source>
</evidence>
<organism evidence="2 3">
    <name type="scientific">Pseudobacteriovorax antillogorgiicola</name>
    <dbReference type="NCBI Taxonomy" id="1513793"/>
    <lineage>
        <taxon>Bacteria</taxon>
        <taxon>Pseudomonadati</taxon>
        <taxon>Bdellovibrionota</taxon>
        <taxon>Oligoflexia</taxon>
        <taxon>Oligoflexales</taxon>
        <taxon>Pseudobacteriovoracaceae</taxon>
        <taxon>Pseudobacteriovorax</taxon>
    </lineage>
</organism>
<proteinExistence type="predicted"/>
<dbReference type="Proteomes" id="UP000192907">
    <property type="component" value="Unassembled WGS sequence"/>
</dbReference>
<dbReference type="Pfam" id="PF14394">
    <property type="entry name" value="DUF4423"/>
    <property type="match status" value="1"/>
</dbReference>
<dbReference type="InterPro" id="IPR011873">
    <property type="entry name" value="CHP02147"/>
</dbReference>
<protein>
    <submittedName>
        <fullName evidence="2">TIGR02147 family protein</fullName>
    </submittedName>
</protein>
<evidence type="ECO:0000259" key="1">
    <source>
        <dbReference type="Pfam" id="PF14394"/>
    </source>
</evidence>
<dbReference type="EMBL" id="FWZT01000006">
    <property type="protein sequence ID" value="SMF17375.1"/>
    <property type="molecule type" value="Genomic_DNA"/>
</dbReference>
<feature type="domain" description="DUF4423" evidence="1">
    <location>
        <begin position="130"/>
        <end position="285"/>
    </location>
</feature>
<evidence type="ECO:0000313" key="3">
    <source>
        <dbReference type="Proteomes" id="UP000192907"/>
    </source>
</evidence>
<accession>A0A1Y6BRM5</accession>
<dbReference type="STRING" id="1513793.SAMN06296036_106109"/>